<reference evidence="2 3" key="1">
    <citation type="submission" date="2019-05" db="EMBL/GenBank/DDBJ databases">
        <title>Another draft genome of Portunus trituberculatus and its Hox gene families provides insights of decapod evolution.</title>
        <authorList>
            <person name="Jeong J.-H."/>
            <person name="Song I."/>
            <person name="Kim S."/>
            <person name="Choi T."/>
            <person name="Kim D."/>
            <person name="Ryu S."/>
            <person name="Kim W."/>
        </authorList>
    </citation>
    <scope>NUCLEOTIDE SEQUENCE [LARGE SCALE GENOMIC DNA]</scope>
    <source>
        <tissue evidence="2">Muscle</tissue>
    </source>
</reference>
<dbReference type="AlphaFoldDB" id="A0A5B7KA63"/>
<gene>
    <name evidence="2" type="ORF">E2C01_097067</name>
</gene>
<organism evidence="2 3">
    <name type="scientific">Portunus trituberculatus</name>
    <name type="common">Swimming crab</name>
    <name type="synonym">Neptunus trituberculatus</name>
    <dbReference type="NCBI Taxonomy" id="210409"/>
    <lineage>
        <taxon>Eukaryota</taxon>
        <taxon>Metazoa</taxon>
        <taxon>Ecdysozoa</taxon>
        <taxon>Arthropoda</taxon>
        <taxon>Crustacea</taxon>
        <taxon>Multicrustacea</taxon>
        <taxon>Malacostraca</taxon>
        <taxon>Eumalacostraca</taxon>
        <taxon>Eucarida</taxon>
        <taxon>Decapoda</taxon>
        <taxon>Pleocyemata</taxon>
        <taxon>Brachyura</taxon>
        <taxon>Eubrachyura</taxon>
        <taxon>Portunoidea</taxon>
        <taxon>Portunidae</taxon>
        <taxon>Portuninae</taxon>
        <taxon>Portunus</taxon>
    </lineage>
</organism>
<name>A0A5B7KA63_PORTR</name>
<dbReference type="Proteomes" id="UP000324222">
    <property type="component" value="Unassembled WGS sequence"/>
</dbReference>
<accession>A0A5B7KA63</accession>
<keyword evidence="3" id="KW-1185">Reference proteome</keyword>
<protein>
    <submittedName>
        <fullName evidence="2">Uncharacterized protein</fullName>
    </submittedName>
</protein>
<feature type="region of interest" description="Disordered" evidence="1">
    <location>
        <begin position="1"/>
        <end position="32"/>
    </location>
</feature>
<comment type="caution">
    <text evidence="2">The sequence shown here is derived from an EMBL/GenBank/DDBJ whole genome shotgun (WGS) entry which is preliminary data.</text>
</comment>
<evidence type="ECO:0000313" key="3">
    <source>
        <dbReference type="Proteomes" id="UP000324222"/>
    </source>
</evidence>
<evidence type="ECO:0000313" key="2">
    <source>
        <dbReference type="EMBL" id="MPD01535.1"/>
    </source>
</evidence>
<proteinExistence type="predicted"/>
<sequence length="50" mass="5711">MRRRRRRRRRRRVKVASLTLTPGAASPLSTGRQGLELTQHFVENGILPGT</sequence>
<feature type="compositionally biased region" description="Basic residues" evidence="1">
    <location>
        <begin position="1"/>
        <end position="14"/>
    </location>
</feature>
<dbReference type="EMBL" id="VSRR010127564">
    <property type="protein sequence ID" value="MPD01535.1"/>
    <property type="molecule type" value="Genomic_DNA"/>
</dbReference>
<evidence type="ECO:0000256" key="1">
    <source>
        <dbReference type="SAM" id="MobiDB-lite"/>
    </source>
</evidence>